<accession>A0A5B2ZE67</accession>
<comment type="caution">
    <text evidence="2">The sequence shown here is derived from an EMBL/GenBank/DDBJ whole genome shotgun (WGS) entry which is preliminary data.</text>
</comment>
<sequence length="163" mass="17217">MKISGILLGLMLPGLLMLPVAMAQDGVTVSNGVSCQPSSASGMIYTVTQIRNEASSNRTAYCVLSPENVASPSYSLFQIVLRNYGTVDRDVTCTAKVGQPYGGGYVTVSNVVTVPAGGEPVVNQFNDIERNNEYAVLGFNCVLPPKVALDVMAAWEAEPVPEA</sequence>
<dbReference type="EMBL" id="VUOD01000003">
    <property type="protein sequence ID" value="KAA2285362.1"/>
    <property type="molecule type" value="Genomic_DNA"/>
</dbReference>
<reference evidence="2 3" key="1">
    <citation type="submission" date="2019-09" db="EMBL/GenBank/DDBJ databases">
        <title>Arenimonas chukotkensis sp. nov., a bacterium isolated from Chukotka hot spring, Arctic region, Russia.</title>
        <authorList>
            <person name="Zayulina K.S."/>
            <person name="Prokofeva M.I."/>
            <person name="Elcheninov A.G."/>
            <person name="Novikov A."/>
            <person name="Kochetkova T.V."/>
            <person name="Kublanov I.V."/>
        </authorList>
    </citation>
    <scope>NUCLEOTIDE SEQUENCE [LARGE SCALE GENOMIC DNA]</scope>
    <source>
        <strain evidence="2 3">3729k</strain>
    </source>
</reference>
<organism evidence="2 3">
    <name type="scientific">Arenimonas fontis</name>
    <dbReference type="NCBI Taxonomy" id="2608255"/>
    <lineage>
        <taxon>Bacteria</taxon>
        <taxon>Pseudomonadati</taxon>
        <taxon>Pseudomonadota</taxon>
        <taxon>Gammaproteobacteria</taxon>
        <taxon>Lysobacterales</taxon>
        <taxon>Lysobacteraceae</taxon>
        <taxon>Arenimonas</taxon>
    </lineage>
</organism>
<dbReference type="Proteomes" id="UP000322165">
    <property type="component" value="Unassembled WGS sequence"/>
</dbReference>
<evidence type="ECO:0000313" key="2">
    <source>
        <dbReference type="EMBL" id="KAA2285362.1"/>
    </source>
</evidence>
<gene>
    <name evidence="2" type="ORF">F0415_05455</name>
</gene>
<proteinExistence type="predicted"/>
<keyword evidence="3" id="KW-1185">Reference proteome</keyword>
<evidence type="ECO:0008006" key="4">
    <source>
        <dbReference type="Google" id="ProtNLM"/>
    </source>
</evidence>
<keyword evidence="1" id="KW-0732">Signal</keyword>
<dbReference type="AlphaFoldDB" id="A0A5B2ZE67"/>
<feature type="chain" id="PRO_5023040097" description="Secreted protein" evidence="1">
    <location>
        <begin position="24"/>
        <end position="163"/>
    </location>
</feature>
<dbReference type="RefSeq" id="WP_149860188.1">
    <property type="nucleotide sequence ID" value="NZ_VUOD01000003.1"/>
</dbReference>
<evidence type="ECO:0000256" key="1">
    <source>
        <dbReference type="SAM" id="SignalP"/>
    </source>
</evidence>
<protein>
    <recommendedName>
        <fullName evidence="4">Secreted protein</fullName>
    </recommendedName>
</protein>
<evidence type="ECO:0000313" key="3">
    <source>
        <dbReference type="Proteomes" id="UP000322165"/>
    </source>
</evidence>
<name>A0A5B2ZE67_9GAMM</name>
<reference evidence="2 3" key="2">
    <citation type="submission" date="2019-09" db="EMBL/GenBank/DDBJ databases">
        <authorList>
            <person name="Mazur A."/>
        </authorList>
    </citation>
    <scope>NUCLEOTIDE SEQUENCE [LARGE SCALE GENOMIC DNA]</scope>
    <source>
        <strain evidence="2 3">3729k</strain>
    </source>
</reference>
<feature type="signal peptide" evidence="1">
    <location>
        <begin position="1"/>
        <end position="23"/>
    </location>
</feature>